<feature type="domain" description="Methylated-DNA-[protein]-cysteine S-methyltransferase DNA binding" evidence="2">
    <location>
        <begin position="8"/>
        <end position="87"/>
    </location>
</feature>
<dbReference type="InterPro" id="IPR036388">
    <property type="entry name" value="WH-like_DNA-bd_sf"/>
</dbReference>
<dbReference type="KEGG" id="lri:NCTC12151_01173"/>
<gene>
    <name evidence="3" type="primary">ogt_2</name>
    <name evidence="3" type="ORF">NCTC12151_01173</name>
</gene>
<reference evidence="3 4" key="1">
    <citation type="submission" date="2018-06" db="EMBL/GenBank/DDBJ databases">
        <authorList>
            <consortium name="Pathogen Informatics"/>
            <person name="Doyle S."/>
        </authorList>
    </citation>
    <scope>NUCLEOTIDE SEQUENCE [LARGE SCALE GENOMIC DNA]</scope>
    <source>
        <strain evidence="3 4">NCTC12151</strain>
    </source>
</reference>
<keyword evidence="3" id="KW-0808">Transferase</keyword>
<name>A0A2X4UZL8_9GAMM</name>
<keyword evidence="1" id="KW-0227">DNA damage</keyword>
<dbReference type="PANTHER" id="PTHR42942">
    <property type="entry name" value="6-O-METHYLGUANINE DNA METHYLTRANSFERASE"/>
    <property type="match status" value="1"/>
</dbReference>
<dbReference type="SUPFAM" id="SSF46767">
    <property type="entry name" value="Methylated DNA-protein cysteine methyltransferase, C-terminal domain"/>
    <property type="match status" value="1"/>
</dbReference>
<dbReference type="GO" id="GO:0006281">
    <property type="term" value="P:DNA repair"/>
    <property type="evidence" value="ECO:0007669"/>
    <property type="project" value="InterPro"/>
</dbReference>
<evidence type="ECO:0000313" key="3">
    <source>
        <dbReference type="EMBL" id="SQI38500.1"/>
    </source>
</evidence>
<dbReference type="RefSeq" id="WP_111739701.1">
    <property type="nucleotide sequence ID" value="NZ_LR698987.1"/>
</dbReference>
<sequence>MEFDETSFPVQVYTVVASIPEGKVTTYGSIARLAGFPGYARHVGTLLSRLPQGSTLPWFRVINSQGKISLTGPDFIRQRDALLAEGILFSQSGRISFKKYGWLTEP</sequence>
<dbReference type="PANTHER" id="PTHR42942:SF1">
    <property type="entry name" value="ALKYLTRANSFERASE-LIKE PROTEIN 1"/>
    <property type="match status" value="1"/>
</dbReference>
<dbReference type="EC" id="2.1.1.63" evidence="3"/>
<evidence type="ECO:0000313" key="4">
    <source>
        <dbReference type="Proteomes" id="UP000249005"/>
    </source>
</evidence>
<dbReference type="Proteomes" id="UP000249005">
    <property type="component" value="Chromosome 1"/>
</dbReference>
<organism evidence="3 4">
    <name type="scientific">Leminorella richardii</name>
    <dbReference type="NCBI Taxonomy" id="158841"/>
    <lineage>
        <taxon>Bacteria</taxon>
        <taxon>Pseudomonadati</taxon>
        <taxon>Pseudomonadota</taxon>
        <taxon>Gammaproteobacteria</taxon>
        <taxon>Enterobacterales</taxon>
        <taxon>Budviciaceae</taxon>
        <taxon>Leminorella</taxon>
    </lineage>
</organism>
<dbReference type="AlphaFoldDB" id="A0A2X4UZL8"/>
<dbReference type="CDD" id="cd06445">
    <property type="entry name" value="ATase"/>
    <property type="match status" value="1"/>
</dbReference>
<accession>A0A2X4UZL8</accession>
<dbReference type="Gene3D" id="1.10.10.10">
    <property type="entry name" value="Winged helix-like DNA-binding domain superfamily/Winged helix DNA-binding domain"/>
    <property type="match status" value="1"/>
</dbReference>
<protein>
    <submittedName>
        <fullName evidence="3">Methylated-DNA--protein-cysteine methyltransferase</fullName>
        <ecNumber evidence="3">2.1.1.63</ecNumber>
    </submittedName>
</protein>
<dbReference type="InterPro" id="IPR036217">
    <property type="entry name" value="MethylDNA_cys_MeTrfase_DNAb"/>
</dbReference>
<dbReference type="GO" id="GO:0003908">
    <property type="term" value="F:methylated-DNA-[protein]-cysteine S-methyltransferase activity"/>
    <property type="evidence" value="ECO:0007669"/>
    <property type="project" value="UniProtKB-EC"/>
</dbReference>
<dbReference type="Pfam" id="PF01035">
    <property type="entry name" value="DNA_binding_1"/>
    <property type="match status" value="1"/>
</dbReference>
<dbReference type="EMBL" id="LS483470">
    <property type="protein sequence ID" value="SQI38500.1"/>
    <property type="molecule type" value="Genomic_DNA"/>
</dbReference>
<dbReference type="GO" id="GO:0032259">
    <property type="term" value="P:methylation"/>
    <property type="evidence" value="ECO:0007669"/>
    <property type="project" value="UniProtKB-KW"/>
</dbReference>
<evidence type="ECO:0000256" key="1">
    <source>
        <dbReference type="ARBA" id="ARBA00022763"/>
    </source>
</evidence>
<keyword evidence="4" id="KW-1185">Reference proteome</keyword>
<dbReference type="InterPro" id="IPR014048">
    <property type="entry name" value="MethylDNA_cys_MeTrfase_DNA-bd"/>
</dbReference>
<keyword evidence="3" id="KW-0489">Methyltransferase</keyword>
<proteinExistence type="predicted"/>
<dbReference type="InterPro" id="IPR052520">
    <property type="entry name" value="ATL_DNA_repair"/>
</dbReference>
<evidence type="ECO:0000259" key="2">
    <source>
        <dbReference type="Pfam" id="PF01035"/>
    </source>
</evidence>
<dbReference type="OrthoDB" id="9132167at2"/>